<sequence length="409" mass="46355">MPPPQPLSKRKSCASCVKAKRKCGMELPRCARCMKKDVTCYYPNPRGISTQRAFSMGGGAVAAVSLNEDETGFAQQQQQQQQQLQTNITPSTTAVKAKEPSYLQTTQEKPNPRALSRSQTDAALHRFRTWPDKWVKEGKAPFIHPRLYSPEMPKPLQDAYAACAIYSVKTAQNEAIAFTVIESKANEVLRSRADDAEDNGAASWTPLDLLAAVQALIIFQFIRLFDGDIRQRAQAEEAQLVLQAWSDELEARTELERVFTTDTAPSWRSWIFAESVRRTMVMSLNLAGVYSYLFHGFCTFGPRLQSYTFTAQRWLWEAKSELEWDRVKQSRASYYITKLDFNQVLHVGQEEELDEFGVMMLIMVKGQDYFDDWIMSKQFTRPPIMDLNIGKTLADLVQPSGDVGSISVI</sequence>
<organism evidence="8 9">
    <name type="scientific">Periconia macrospinosa</name>
    <dbReference type="NCBI Taxonomy" id="97972"/>
    <lineage>
        <taxon>Eukaryota</taxon>
        <taxon>Fungi</taxon>
        <taxon>Dikarya</taxon>
        <taxon>Ascomycota</taxon>
        <taxon>Pezizomycotina</taxon>
        <taxon>Dothideomycetes</taxon>
        <taxon>Pleosporomycetidae</taxon>
        <taxon>Pleosporales</taxon>
        <taxon>Massarineae</taxon>
        <taxon>Periconiaceae</taxon>
        <taxon>Periconia</taxon>
    </lineage>
</organism>
<evidence type="ECO:0000259" key="7">
    <source>
        <dbReference type="PROSITE" id="PS50048"/>
    </source>
</evidence>
<dbReference type="PANTHER" id="PTHR47660">
    <property type="entry name" value="TRANSCRIPTION FACTOR WITH C2H2 AND ZN(2)-CYS(6) DNA BINDING DOMAIN (EUROFUNG)-RELATED-RELATED"/>
    <property type="match status" value="1"/>
</dbReference>
<dbReference type="SMART" id="SM00066">
    <property type="entry name" value="GAL4"/>
    <property type="match status" value="1"/>
</dbReference>
<keyword evidence="1" id="KW-0479">Metal-binding</keyword>
<dbReference type="InterPro" id="IPR036864">
    <property type="entry name" value="Zn2-C6_fun-type_DNA-bd_sf"/>
</dbReference>
<evidence type="ECO:0000313" key="9">
    <source>
        <dbReference type="Proteomes" id="UP000244855"/>
    </source>
</evidence>
<dbReference type="Proteomes" id="UP000244855">
    <property type="component" value="Unassembled WGS sequence"/>
</dbReference>
<evidence type="ECO:0000256" key="6">
    <source>
        <dbReference type="SAM" id="MobiDB-lite"/>
    </source>
</evidence>
<dbReference type="GO" id="GO:0000981">
    <property type="term" value="F:DNA-binding transcription factor activity, RNA polymerase II-specific"/>
    <property type="evidence" value="ECO:0007669"/>
    <property type="project" value="InterPro"/>
</dbReference>
<reference evidence="8 9" key="1">
    <citation type="journal article" date="2018" name="Sci. Rep.">
        <title>Comparative genomics provides insights into the lifestyle and reveals functional heterogeneity of dark septate endophytic fungi.</title>
        <authorList>
            <person name="Knapp D.G."/>
            <person name="Nemeth J.B."/>
            <person name="Barry K."/>
            <person name="Hainaut M."/>
            <person name="Henrissat B."/>
            <person name="Johnson J."/>
            <person name="Kuo A."/>
            <person name="Lim J.H.P."/>
            <person name="Lipzen A."/>
            <person name="Nolan M."/>
            <person name="Ohm R.A."/>
            <person name="Tamas L."/>
            <person name="Grigoriev I.V."/>
            <person name="Spatafora J.W."/>
            <person name="Nagy L.G."/>
            <person name="Kovacs G.M."/>
        </authorList>
    </citation>
    <scope>NUCLEOTIDE SEQUENCE [LARGE SCALE GENOMIC DNA]</scope>
    <source>
        <strain evidence="8 9">DSE2036</strain>
    </source>
</reference>
<proteinExistence type="predicted"/>
<dbReference type="AlphaFoldDB" id="A0A2V1DM33"/>
<keyword evidence="5" id="KW-0539">Nucleus</keyword>
<dbReference type="PANTHER" id="PTHR47660:SF3">
    <property type="entry name" value="FINGER DOMAIN PROTEIN, PUTATIVE (AFU_ORTHOLOGUE AFUA_4G03310)-RELATED"/>
    <property type="match status" value="1"/>
</dbReference>
<dbReference type="Gene3D" id="4.10.240.10">
    <property type="entry name" value="Zn(2)-C6 fungal-type DNA-binding domain"/>
    <property type="match status" value="1"/>
</dbReference>
<protein>
    <recommendedName>
        <fullName evidence="7">Zn(2)-C6 fungal-type domain-containing protein</fullName>
    </recommendedName>
</protein>
<dbReference type="Pfam" id="PF00172">
    <property type="entry name" value="Zn_clus"/>
    <property type="match status" value="1"/>
</dbReference>
<evidence type="ECO:0000256" key="5">
    <source>
        <dbReference type="ARBA" id="ARBA00023242"/>
    </source>
</evidence>
<keyword evidence="2" id="KW-0862">Zinc</keyword>
<dbReference type="InterPro" id="IPR001138">
    <property type="entry name" value="Zn2Cys6_DnaBD"/>
</dbReference>
<feature type="region of interest" description="Disordered" evidence="6">
    <location>
        <begin position="87"/>
        <end position="119"/>
    </location>
</feature>
<keyword evidence="9" id="KW-1185">Reference proteome</keyword>
<dbReference type="GO" id="GO:0008270">
    <property type="term" value="F:zinc ion binding"/>
    <property type="evidence" value="ECO:0007669"/>
    <property type="project" value="InterPro"/>
</dbReference>
<evidence type="ECO:0000256" key="4">
    <source>
        <dbReference type="ARBA" id="ARBA00023163"/>
    </source>
</evidence>
<evidence type="ECO:0000256" key="1">
    <source>
        <dbReference type="ARBA" id="ARBA00022723"/>
    </source>
</evidence>
<dbReference type="STRING" id="97972.A0A2V1DM33"/>
<dbReference type="CDD" id="cd00067">
    <property type="entry name" value="GAL4"/>
    <property type="match status" value="1"/>
</dbReference>
<keyword evidence="3" id="KW-0805">Transcription regulation</keyword>
<evidence type="ECO:0000256" key="2">
    <source>
        <dbReference type="ARBA" id="ARBA00022833"/>
    </source>
</evidence>
<dbReference type="OrthoDB" id="9930022at2759"/>
<dbReference type="PROSITE" id="PS50048">
    <property type="entry name" value="ZN2_CY6_FUNGAL_2"/>
    <property type="match status" value="1"/>
</dbReference>
<feature type="domain" description="Zn(2)-C6 fungal-type" evidence="7">
    <location>
        <begin position="12"/>
        <end position="42"/>
    </location>
</feature>
<dbReference type="EMBL" id="KZ805401">
    <property type="protein sequence ID" value="PVH98985.1"/>
    <property type="molecule type" value="Genomic_DNA"/>
</dbReference>
<keyword evidence="4" id="KW-0804">Transcription</keyword>
<evidence type="ECO:0000256" key="3">
    <source>
        <dbReference type="ARBA" id="ARBA00023015"/>
    </source>
</evidence>
<name>A0A2V1DM33_9PLEO</name>
<dbReference type="SUPFAM" id="SSF57701">
    <property type="entry name" value="Zn2/Cys6 DNA-binding domain"/>
    <property type="match status" value="1"/>
</dbReference>
<accession>A0A2V1DM33</accession>
<evidence type="ECO:0000313" key="8">
    <source>
        <dbReference type="EMBL" id="PVH98985.1"/>
    </source>
</evidence>
<gene>
    <name evidence="8" type="ORF">DM02DRAFT_595106</name>
</gene>